<protein>
    <submittedName>
        <fullName evidence="1">Uncharacterized protein</fullName>
    </submittedName>
</protein>
<organism evidence="1 2">
    <name type="scientific">Xenoophorus captivus</name>
    <dbReference type="NCBI Taxonomy" id="1517983"/>
    <lineage>
        <taxon>Eukaryota</taxon>
        <taxon>Metazoa</taxon>
        <taxon>Chordata</taxon>
        <taxon>Craniata</taxon>
        <taxon>Vertebrata</taxon>
        <taxon>Euteleostomi</taxon>
        <taxon>Actinopterygii</taxon>
        <taxon>Neopterygii</taxon>
        <taxon>Teleostei</taxon>
        <taxon>Neoteleostei</taxon>
        <taxon>Acanthomorphata</taxon>
        <taxon>Ovalentaria</taxon>
        <taxon>Atherinomorphae</taxon>
        <taxon>Cyprinodontiformes</taxon>
        <taxon>Goodeidae</taxon>
        <taxon>Xenoophorus</taxon>
    </lineage>
</organism>
<evidence type="ECO:0000313" key="2">
    <source>
        <dbReference type="Proteomes" id="UP001434883"/>
    </source>
</evidence>
<dbReference type="Proteomes" id="UP001434883">
    <property type="component" value="Unassembled WGS sequence"/>
</dbReference>
<dbReference type="EMBL" id="JAHRIN010026278">
    <property type="protein sequence ID" value="MEQ2200614.1"/>
    <property type="molecule type" value="Genomic_DNA"/>
</dbReference>
<evidence type="ECO:0000313" key="1">
    <source>
        <dbReference type="EMBL" id="MEQ2200614.1"/>
    </source>
</evidence>
<gene>
    <name evidence="1" type="ORF">XENOCAPTIV_000772</name>
</gene>
<proteinExistence type="predicted"/>
<accession>A0ABV0QXN6</accession>
<name>A0ABV0QXN6_9TELE</name>
<sequence>MFCIINLLKHPITNHCKCTDRFLLFQRVFDAMHFTRRFPGLLIEKPTHSITDPTPYLTVGKAQSQSNLTEVQRFSLNSQQSLANFTSVMVGQKGFFLALLPNVDIV</sequence>
<reference evidence="1 2" key="1">
    <citation type="submission" date="2021-06" db="EMBL/GenBank/DDBJ databases">
        <authorList>
            <person name="Palmer J.M."/>
        </authorList>
    </citation>
    <scope>NUCLEOTIDE SEQUENCE [LARGE SCALE GENOMIC DNA]</scope>
    <source>
        <strain evidence="1 2">XC_2019</strain>
        <tissue evidence="1">Muscle</tissue>
    </source>
</reference>
<keyword evidence="2" id="KW-1185">Reference proteome</keyword>
<comment type="caution">
    <text evidence="1">The sequence shown here is derived from an EMBL/GenBank/DDBJ whole genome shotgun (WGS) entry which is preliminary data.</text>
</comment>